<keyword evidence="1" id="KW-0812">Transmembrane</keyword>
<evidence type="ECO:0008006" key="4">
    <source>
        <dbReference type="Google" id="ProtNLM"/>
    </source>
</evidence>
<comment type="caution">
    <text evidence="2">The sequence shown here is derived from an EMBL/GenBank/DDBJ whole genome shotgun (WGS) entry which is preliminary data.</text>
</comment>
<protein>
    <recommendedName>
        <fullName evidence="4">DUF4345 domain-containing protein</fullName>
    </recommendedName>
</protein>
<keyword evidence="1" id="KW-1133">Transmembrane helix</keyword>
<evidence type="ECO:0000313" key="2">
    <source>
        <dbReference type="EMBL" id="PTB97743.1"/>
    </source>
</evidence>
<feature type="transmembrane region" description="Helical" evidence="1">
    <location>
        <begin position="109"/>
        <end position="128"/>
    </location>
</feature>
<organism evidence="2 3">
    <name type="scientific">Marivirga lumbricoides</name>
    <dbReference type="NCBI Taxonomy" id="1046115"/>
    <lineage>
        <taxon>Bacteria</taxon>
        <taxon>Pseudomonadati</taxon>
        <taxon>Bacteroidota</taxon>
        <taxon>Cytophagia</taxon>
        <taxon>Cytophagales</taxon>
        <taxon>Marivirgaceae</taxon>
        <taxon>Marivirga</taxon>
    </lineage>
</organism>
<dbReference type="EMBL" id="PYVU01000006">
    <property type="protein sequence ID" value="PTB97743.1"/>
    <property type="molecule type" value="Genomic_DNA"/>
</dbReference>
<accession>A0A2T4DVB0</accession>
<name>A0A2T4DVB0_9BACT</name>
<feature type="transmembrane region" description="Helical" evidence="1">
    <location>
        <begin position="76"/>
        <end position="97"/>
    </location>
</feature>
<reference evidence="2 3" key="1">
    <citation type="submission" date="2018-03" db="EMBL/GenBank/DDBJ databases">
        <title>Cross-interface Injection: A General Nanoliter Liquid Handling Method Applied to Single Cells Genome Amplification Automated Nanoliter Liquid Handling Applied to Single Cell Multiple Displacement Amplification.</title>
        <authorList>
            <person name="Yun J."/>
            <person name="Xu P."/>
            <person name="Xu J."/>
            <person name="Dai X."/>
            <person name="Wang Y."/>
            <person name="Zheng X."/>
            <person name="Cao C."/>
            <person name="Yi Q."/>
            <person name="Zhu Y."/>
            <person name="Wang L."/>
            <person name="Dong Z."/>
            <person name="Huang Y."/>
            <person name="Huang L."/>
            <person name="Du W."/>
        </authorList>
    </citation>
    <scope>NUCLEOTIDE SEQUENCE [LARGE SCALE GENOMIC DNA]</scope>
    <source>
        <strain evidence="2 3">Z-D1-2</strain>
    </source>
</reference>
<feature type="transmembrane region" description="Helical" evidence="1">
    <location>
        <begin position="50"/>
        <end position="69"/>
    </location>
</feature>
<keyword evidence="1" id="KW-0472">Membrane</keyword>
<dbReference type="Proteomes" id="UP000240608">
    <property type="component" value="Unassembled WGS sequence"/>
</dbReference>
<gene>
    <name evidence="2" type="ORF">C9994_01380</name>
</gene>
<proteinExistence type="predicted"/>
<sequence length="134" mass="15263">MGNNKVQPWMRGFLLIGSVYNIAWAIFLFYLPGSYIKWITEGAQQINKWVTYQAIGVAIIGVFMLLAALYPLKYRFLLIVALLGKSLGGLIVYLLIMDSVVTKKFIFHLLMNDLIWSVPLIFITVAAFKSQNDR</sequence>
<feature type="transmembrane region" description="Helical" evidence="1">
    <location>
        <begin position="12"/>
        <end position="30"/>
    </location>
</feature>
<evidence type="ECO:0000313" key="3">
    <source>
        <dbReference type="Proteomes" id="UP000240608"/>
    </source>
</evidence>
<evidence type="ECO:0000256" key="1">
    <source>
        <dbReference type="SAM" id="Phobius"/>
    </source>
</evidence>
<dbReference type="AlphaFoldDB" id="A0A2T4DVB0"/>